<feature type="non-terminal residue" evidence="1">
    <location>
        <position position="49"/>
    </location>
</feature>
<keyword evidence="2" id="KW-1185">Reference proteome</keyword>
<organism evidence="1 2">
    <name type="scientific">Funneliformis caledonium</name>
    <dbReference type="NCBI Taxonomy" id="1117310"/>
    <lineage>
        <taxon>Eukaryota</taxon>
        <taxon>Fungi</taxon>
        <taxon>Fungi incertae sedis</taxon>
        <taxon>Mucoromycota</taxon>
        <taxon>Glomeromycotina</taxon>
        <taxon>Glomeromycetes</taxon>
        <taxon>Glomerales</taxon>
        <taxon>Glomeraceae</taxon>
        <taxon>Funneliformis</taxon>
    </lineage>
</organism>
<evidence type="ECO:0000313" key="1">
    <source>
        <dbReference type="EMBL" id="CAG8732173.1"/>
    </source>
</evidence>
<comment type="caution">
    <text evidence="1">The sequence shown here is derived from an EMBL/GenBank/DDBJ whole genome shotgun (WGS) entry which is preliminary data.</text>
</comment>
<dbReference type="EMBL" id="CAJVPQ010012564">
    <property type="protein sequence ID" value="CAG8732173.1"/>
    <property type="molecule type" value="Genomic_DNA"/>
</dbReference>
<sequence length="49" mass="5462">MEANSENSQRLNVMYNTASIPQDYDLHSIKSDLSKAISFKSSHSNNNSS</sequence>
<proteinExistence type="predicted"/>
<evidence type="ECO:0000313" key="2">
    <source>
        <dbReference type="Proteomes" id="UP000789570"/>
    </source>
</evidence>
<protein>
    <submittedName>
        <fullName evidence="1">1038_t:CDS:1</fullName>
    </submittedName>
</protein>
<dbReference type="Proteomes" id="UP000789570">
    <property type="component" value="Unassembled WGS sequence"/>
</dbReference>
<accession>A0A9N9NGH5</accession>
<gene>
    <name evidence="1" type="ORF">FCALED_LOCUS15057</name>
</gene>
<reference evidence="1" key="1">
    <citation type="submission" date="2021-06" db="EMBL/GenBank/DDBJ databases">
        <authorList>
            <person name="Kallberg Y."/>
            <person name="Tangrot J."/>
            <person name="Rosling A."/>
        </authorList>
    </citation>
    <scope>NUCLEOTIDE SEQUENCE</scope>
    <source>
        <strain evidence="1">UK204</strain>
    </source>
</reference>
<dbReference type="AlphaFoldDB" id="A0A9N9NGH5"/>
<name>A0A9N9NGH5_9GLOM</name>